<dbReference type="AlphaFoldDB" id="A0A3Q2I3Z3"/>
<reference evidence="2" key="2">
    <citation type="submission" date="2025-08" db="UniProtKB">
        <authorList>
            <consortium name="Ensembl"/>
        </authorList>
    </citation>
    <scope>IDENTIFICATION</scope>
    <source>
        <strain evidence="2">Thoroughbred</strain>
    </source>
</reference>
<reference evidence="2 3" key="1">
    <citation type="journal article" date="2009" name="Science">
        <title>Genome sequence, comparative analysis, and population genetics of the domestic horse.</title>
        <authorList>
            <consortium name="Broad Institute Genome Sequencing Platform"/>
            <consortium name="Broad Institute Whole Genome Assembly Team"/>
            <person name="Wade C.M."/>
            <person name="Giulotto E."/>
            <person name="Sigurdsson S."/>
            <person name="Zoli M."/>
            <person name="Gnerre S."/>
            <person name="Imsland F."/>
            <person name="Lear T.L."/>
            <person name="Adelson D.L."/>
            <person name="Bailey E."/>
            <person name="Bellone R.R."/>
            <person name="Bloecker H."/>
            <person name="Distl O."/>
            <person name="Edgar R.C."/>
            <person name="Garber M."/>
            <person name="Leeb T."/>
            <person name="Mauceli E."/>
            <person name="MacLeod J.N."/>
            <person name="Penedo M.C.T."/>
            <person name="Raison J.M."/>
            <person name="Sharpe T."/>
            <person name="Vogel J."/>
            <person name="Andersson L."/>
            <person name="Antczak D.F."/>
            <person name="Biagi T."/>
            <person name="Binns M.M."/>
            <person name="Chowdhary B.P."/>
            <person name="Coleman S.J."/>
            <person name="Della Valle G."/>
            <person name="Fryc S."/>
            <person name="Guerin G."/>
            <person name="Hasegawa T."/>
            <person name="Hill E.W."/>
            <person name="Jurka J."/>
            <person name="Kiialainen A."/>
            <person name="Lindgren G."/>
            <person name="Liu J."/>
            <person name="Magnani E."/>
            <person name="Mickelson J.R."/>
            <person name="Murray J."/>
            <person name="Nergadze S.G."/>
            <person name="Onofrio R."/>
            <person name="Pedroni S."/>
            <person name="Piras M.F."/>
            <person name="Raudsepp T."/>
            <person name="Rocchi M."/>
            <person name="Roeed K.H."/>
            <person name="Ryder O.A."/>
            <person name="Searle S."/>
            <person name="Skow L."/>
            <person name="Swinburne J.E."/>
            <person name="Syvaenen A.C."/>
            <person name="Tozaki T."/>
            <person name="Valberg S.J."/>
            <person name="Vaudin M."/>
            <person name="White J.R."/>
            <person name="Zody M.C."/>
            <person name="Lander E.S."/>
            <person name="Lindblad-Toh K."/>
        </authorList>
    </citation>
    <scope>NUCLEOTIDE SEQUENCE [LARGE SCALE GENOMIC DNA]</scope>
    <source>
        <strain evidence="2 3">Thoroughbred</strain>
    </source>
</reference>
<keyword evidence="1" id="KW-1133">Transmembrane helix</keyword>
<evidence type="ECO:0000313" key="2">
    <source>
        <dbReference type="Ensembl" id="ENSECAP00000041951.2"/>
    </source>
</evidence>
<dbReference type="Bgee" id="ENSECAG00000016088">
    <property type="expression patterns" value="Expressed in gluteus medius and 23 other cell types or tissues"/>
</dbReference>
<keyword evidence="1" id="KW-0472">Membrane</keyword>
<dbReference type="GeneTree" id="ENSGT01090000263219"/>
<feature type="transmembrane region" description="Helical" evidence="1">
    <location>
        <begin position="96"/>
        <end position="122"/>
    </location>
</feature>
<protein>
    <submittedName>
        <fullName evidence="2">Uncharacterized protein</fullName>
    </submittedName>
</protein>
<proteinExistence type="predicted"/>
<dbReference type="VGNC" id="VGNC:16165">
    <property type="gene designation" value="CCDC43"/>
</dbReference>
<evidence type="ECO:0000256" key="1">
    <source>
        <dbReference type="SAM" id="Phobius"/>
    </source>
</evidence>
<accession>A0A3Q2I3Z3</accession>
<feature type="transmembrane region" description="Helical" evidence="1">
    <location>
        <begin position="46"/>
        <end position="75"/>
    </location>
</feature>
<dbReference type="Proteomes" id="UP000002281">
    <property type="component" value="Chromosome 11"/>
</dbReference>
<gene>
    <name evidence="4" type="primary">CCDC43</name>
</gene>
<dbReference type="FunCoup" id="A0A3Q2I3Z3">
    <property type="interactions" value="2310"/>
</dbReference>
<dbReference type="PaxDb" id="9796-ENSECAP00000041951"/>
<sequence length="131" mass="15044">MAGSYGISIFNFLRNLHTVFHSDCTSLHSHQQCMRDPFSPQPLQHLLLFVLVIFAILIGVRWYLSVVLICISLMISYDEHVFMCLLAIHISSLEKCLFMSPAHFLIGWFEFLLLSCVSSLYIMEINSLSDI</sequence>
<keyword evidence="3" id="KW-1185">Reference proteome</keyword>
<dbReference type="Ensembl" id="ENSECAT00000047747.3">
    <property type="protein sequence ID" value="ENSECAP00000041951.2"/>
    <property type="gene ID" value="ENSECAG00000049258.1"/>
</dbReference>
<reference evidence="2" key="3">
    <citation type="submission" date="2025-09" db="UniProtKB">
        <authorList>
            <consortium name="Ensembl"/>
        </authorList>
    </citation>
    <scope>IDENTIFICATION</scope>
    <source>
        <strain evidence="2">Thoroughbred</strain>
    </source>
</reference>
<keyword evidence="1" id="KW-0812">Transmembrane</keyword>
<evidence type="ECO:0000313" key="3">
    <source>
        <dbReference type="Proteomes" id="UP000002281"/>
    </source>
</evidence>
<dbReference type="STRING" id="9796.ENSECAP00000041951"/>
<dbReference type="InParanoid" id="A0A3Q2I3Z3"/>
<evidence type="ECO:0000313" key="4">
    <source>
        <dbReference type="VGNC" id="VGNC:16165"/>
    </source>
</evidence>
<organism evidence="2 3">
    <name type="scientific">Equus caballus</name>
    <name type="common">Horse</name>
    <dbReference type="NCBI Taxonomy" id="9796"/>
    <lineage>
        <taxon>Eukaryota</taxon>
        <taxon>Metazoa</taxon>
        <taxon>Chordata</taxon>
        <taxon>Craniata</taxon>
        <taxon>Vertebrata</taxon>
        <taxon>Euteleostomi</taxon>
        <taxon>Mammalia</taxon>
        <taxon>Eutheria</taxon>
        <taxon>Laurasiatheria</taxon>
        <taxon>Perissodactyla</taxon>
        <taxon>Equidae</taxon>
        <taxon>Equus</taxon>
    </lineage>
</organism>
<name>A0A3Q2I3Z3_HORSE</name>